<dbReference type="KEGG" id="aplc:110989551"/>
<dbReference type="InterPro" id="IPR046885">
    <property type="entry name" value="MnmA-like_C"/>
</dbReference>
<protein>
    <recommendedName>
        <fullName evidence="4">tRNA-5-taurinomethyluridine 2-sulfurtransferase</fullName>
        <ecNumber evidence="4">2.8.1.14</ecNumber>
    </recommendedName>
</protein>
<evidence type="ECO:0000256" key="3">
    <source>
        <dbReference type="ARBA" id="ARBA00006191"/>
    </source>
</evidence>
<evidence type="ECO:0000256" key="1">
    <source>
        <dbReference type="ARBA" id="ARBA00003986"/>
    </source>
</evidence>
<evidence type="ECO:0000313" key="16">
    <source>
        <dbReference type="RefSeq" id="XP_022109718.1"/>
    </source>
</evidence>
<dbReference type="InterPro" id="IPR004506">
    <property type="entry name" value="MnmA-like"/>
</dbReference>
<keyword evidence="5" id="KW-0820">tRNA-binding</keyword>
<comment type="similarity">
    <text evidence="3">Belongs to the MnmA/TRMU family.</text>
</comment>
<dbReference type="OrthoDB" id="3685at2759"/>
<name>A0A8B7ZVZ3_ACAPL</name>
<dbReference type="FunFam" id="2.30.30.280:FF:000001">
    <property type="entry name" value="tRNA-specific 2-thiouridylase MnmA"/>
    <property type="match status" value="1"/>
</dbReference>
<evidence type="ECO:0000256" key="9">
    <source>
        <dbReference type="ARBA" id="ARBA00022840"/>
    </source>
</evidence>
<dbReference type="OMA" id="PFYVWDL"/>
<dbReference type="PANTHER" id="PTHR11933:SF5">
    <property type="entry name" value="MITOCHONDRIAL TRNA-SPECIFIC 2-THIOURIDYLASE 1"/>
    <property type="match status" value="1"/>
</dbReference>
<evidence type="ECO:0000256" key="5">
    <source>
        <dbReference type="ARBA" id="ARBA00022555"/>
    </source>
</evidence>
<dbReference type="CDD" id="cd01998">
    <property type="entry name" value="MnmA_TRMU-like"/>
    <property type="match status" value="1"/>
</dbReference>
<dbReference type="SUPFAM" id="SSF52402">
    <property type="entry name" value="Adenine nucleotide alpha hydrolases-like"/>
    <property type="match status" value="1"/>
</dbReference>
<evidence type="ECO:0000256" key="2">
    <source>
        <dbReference type="ARBA" id="ARBA00004173"/>
    </source>
</evidence>
<dbReference type="GO" id="GO:0005739">
    <property type="term" value="C:mitochondrion"/>
    <property type="evidence" value="ECO:0007669"/>
    <property type="project" value="UniProtKB-SubCell"/>
</dbReference>
<evidence type="ECO:0000256" key="11">
    <source>
        <dbReference type="ARBA" id="ARBA00023157"/>
    </source>
</evidence>
<evidence type="ECO:0000259" key="13">
    <source>
        <dbReference type="Pfam" id="PF20258"/>
    </source>
</evidence>
<dbReference type="NCBIfam" id="TIGR00420">
    <property type="entry name" value="trmU"/>
    <property type="match status" value="1"/>
</dbReference>
<evidence type="ECO:0000259" key="14">
    <source>
        <dbReference type="Pfam" id="PF20259"/>
    </source>
</evidence>
<dbReference type="HAMAP" id="MF_00144">
    <property type="entry name" value="tRNA_thiouridyl_MnmA"/>
    <property type="match status" value="1"/>
</dbReference>
<organism evidence="15 16">
    <name type="scientific">Acanthaster planci</name>
    <name type="common">Crown-of-thorns starfish</name>
    <dbReference type="NCBI Taxonomy" id="133434"/>
    <lineage>
        <taxon>Eukaryota</taxon>
        <taxon>Metazoa</taxon>
        <taxon>Echinodermata</taxon>
        <taxon>Eleutherozoa</taxon>
        <taxon>Asterozoa</taxon>
        <taxon>Asteroidea</taxon>
        <taxon>Valvatacea</taxon>
        <taxon>Valvatida</taxon>
        <taxon>Acanthasteridae</taxon>
        <taxon>Acanthaster</taxon>
    </lineage>
</organism>
<dbReference type="RefSeq" id="XP_022109718.1">
    <property type="nucleotide sequence ID" value="XM_022254026.1"/>
</dbReference>
<keyword evidence="9" id="KW-0067">ATP-binding</keyword>
<dbReference type="Gene3D" id="2.40.30.10">
    <property type="entry name" value="Translation factors"/>
    <property type="match status" value="1"/>
</dbReference>
<keyword evidence="15" id="KW-1185">Reference proteome</keyword>
<proteinExistence type="inferred from homology"/>
<feature type="domain" description="tRNA-specific 2-thiouridylase MnmA-like C-terminal" evidence="13">
    <location>
        <begin position="294"/>
        <end position="372"/>
    </location>
</feature>
<dbReference type="GO" id="GO:0061708">
    <property type="term" value="F:tRNA-5-taurinomethyluridine 2-sulfurtransferase"/>
    <property type="evidence" value="ECO:0007669"/>
    <property type="project" value="UniProtKB-EC"/>
</dbReference>
<dbReference type="EC" id="2.8.1.14" evidence="4"/>
<dbReference type="InterPro" id="IPR014729">
    <property type="entry name" value="Rossmann-like_a/b/a_fold"/>
</dbReference>
<dbReference type="InterPro" id="IPR023382">
    <property type="entry name" value="MnmA-like_central_sf"/>
</dbReference>
<evidence type="ECO:0000256" key="10">
    <source>
        <dbReference type="ARBA" id="ARBA00022884"/>
    </source>
</evidence>
<keyword evidence="7" id="KW-0819">tRNA processing</keyword>
<feature type="domain" description="tRNA-specific 2-thiouridylase MnmA-like central" evidence="14">
    <location>
        <begin position="220"/>
        <end position="282"/>
    </location>
</feature>
<dbReference type="Pfam" id="PF20258">
    <property type="entry name" value="tRNA_Me_trans_C"/>
    <property type="match status" value="1"/>
</dbReference>
<dbReference type="AlphaFoldDB" id="A0A8B7ZVZ3"/>
<evidence type="ECO:0000256" key="8">
    <source>
        <dbReference type="ARBA" id="ARBA00022741"/>
    </source>
</evidence>
<dbReference type="FunFam" id="3.40.50.620:FF:000104">
    <property type="entry name" value="Mitochondrial tRNA-specific 2-thiouridylase 1"/>
    <property type="match status" value="1"/>
</dbReference>
<dbReference type="Gene3D" id="2.30.30.280">
    <property type="entry name" value="Adenine nucleotide alpha hydrolases-like domains"/>
    <property type="match status" value="1"/>
</dbReference>
<dbReference type="Pfam" id="PF20259">
    <property type="entry name" value="tRNA_Me_trans_M"/>
    <property type="match status" value="1"/>
</dbReference>
<dbReference type="PANTHER" id="PTHR11933">
    <property type="entry name" value="TRNA 5-METHYLAMINOMETHYL-2-THIOURIDYLATE -METHYLTRANSFERASE"/>
    <property type="match status" value="1"/>
</dbReference>
<dbReference type="Proteomes" id="UP000694845">
    <property type="component" value="Unplaced"/>
</dbReference>
<evidence type="ECO:0000313" key="15">
    <source>
        <dbReference type="Proteomes" id="UP000694845"/>
    </source>
</evidence>
<dbReference type="GO" id="GO:0000049">
    <property type="term" value="F:tRNA binding"/>
    <property type="evidence" value="ECO:0007669"/>
    <property type="project" value="UniProtKB-KW"/>
</dbReference>
<keyword evidence="11" id="KW-1015">Disulfide bond</keyword>
<sequence>MNMARFKHIVCAVSGGVDSSVAALLLKSKGYQVTGLFMRNWDVLDETGVCTVDQDEEDAQHVCQKLGLPFHQVSFVKEYWHDVFSELLKQYQAGITPNPDILCNKHIKFDRLLQYSRDVLGADAVATGHYARTDAGERILEDGWASKPPLVKLLRAMDATKDQTFFLSQMPQWALQRTLFPVGDLTKDVVREMASTAGLERIVKRKESMGICFIGSRKFKRFIKEYLEPKPGDFVSLEDNKVIGKHEGHFIYTVGQKAKIGGMKEKWFVVDKVPSSNEVIVAPHTNHPALFCETMLTGPVHWIREAPRQLLQEQMIDCDFRFQNTDPLVPCTLTLSSMGSVIVSLSQPLRAVTPGQYAVFYLGDECLGGAVITKPGPSLYTLRHRHYQTRDRPVPIISQGSKS</sequence>
<dbReference type="Pfam" id="PF03054">
    <property type="entry name" value="tRNA_Me_trans"/>
    <property type="match status" value="1"/>
</dbReference>
<evidence type="ECO:0000256" key="6">
    <source>
        <dbReference type="ARBA" id="ARBA00022679"/>
    </source>
</evidence>
<evidence type="ECO:0000256" key="7">
    <source>
        <dbReference type="ARBA" id="ARBA00022694"/>
    </source>
</evidence>
<evidence type="ECO:0000256" key="4">
    <source>
        <dbReference type="ARBA" id="ARBA00011953"/>
    </source>
</evidence>
<dbReference type="GO" id="GO:0005524">
    <property type="term" value="F:ATP binding"/>
    <property type="evidence" value="ECO:0007669"/>
    <property type="project" value="UniProtKB-KW"/>
</dbReference>
<comment type="function">
    <text evidence="1">Catalyzes the 2-thiolation of uridine at the wobble position (U34) of mitochondrial tRNA(Lys), tRNA(Glu) and tRNA(Gln). Required for the formation of 5-taurinomethyl-2-thiouridine (tm5s2U) of mitochondrial tRNA(Lys), tRNA(Glu), and tRNA(Gln) at the wobble position. ATP is required to activate the C2 atom of the wobble base.</text>
</comment>
<dbReference type="InterPro" id="IPR046884">
    <property type="entry name" value="MnmA-like_central"/>
</dbReference>
<keyword evidence="8" id="KW-0547">Nucleotide-binding</keyword>
<gene>
    <name evidence="16" type="primary">LOC110989551</name>
</gene>
<dbReference type="Gene3D" id="3.40.50.620">
    <property type="entry name" value="HUPs"/>
    <property type="match status" value="1"/>
</dbReference>
<keyword evidence="10" id="KW-0694">RNA-binding</keyword>
<reference evidence="16" key="1">
    <citation type="submission" date="2025-08" db="UniProtKB">
        <authorList>
            <consortium name="RefSeq"/>
        </authorList>
    </citation>
    <scope>IDENTIFICATION</scope>
</reference>
<dbReference type="GO" id="GO:0002143">
    <property type="term" value="P:tRNA wobble position uridine thiolation"/>
    <property type="evidence" value="ECO:0007669"/>
    <property type="project" value="TreeGrafter"/>
</dbReference>
<evidence type="ECO:0000256" key="12">
    <source>
        <dbReference type="ARBA" id="ARBA00049564"/>
    </source>
</evidence>
<comment type="subcellular location">
    <subcellularLocation>
        <location evidence="2">Mitochondrion</location>
    </subcellularLocation>
</comment>
<accession>A0A8B7ZVZ3</accession>
<comment type="catalytic activity">
    <reaction evidence="12">
        <text>5-taurinomethyluridine(34) in tRNA + S-sulfanyl-L-cysteinyl-[protein] + AH2 + ATP = 5-taurinomethyl-2-thiouridine(34) in tRNA + L-cysteinyl-[protein] + A + AMP + diphosphate + H(+)</text>
        <dbReference type="Rhea" id="RHEA:47040"/>
        <dbReference type="Rhea" id="RHEA-COMP:10131"/>
        <dbReference type="Rhea" id="RHEA-COMP:11726"/>
        <dbReference type="Rhea" id="RHEA-COMP:11732"/>
        <dbReference type="Rhea" id="RHEA-COMP:11733"/>
        <dbReference type="ChEBI" id="CHEBI:13193"/>
        <dbReference type="ChEBI" id="CHEBI:15378"/>
        <dbReference type="ChEBI" id="CHEBI:17499"/>
        <dbReference type="ChEBI" id="CHEBI:29950"/>
        <dbReference type="ChEBI" id="CHEBI:30616"/>
        <dbReference type="ChEBI" id="CHEBI:33019"/>
        <dbReference type="ChEBI" id="CHEBI:61963"/>
        <dbReference type="ChEBI" id="CHEBI:87171"/>
        <dbReference type="ChEBI" id="CHEBI:87172"/>
        <dbReference type="ChEBI" id="CHEBI:456215"/>
        <dbReference type="EC" id="2.8.1.14"/>
    </reaction>
</comment>
<dbReference type="GeneID" id="110989551"/>
<keyword evidence="6" id="KW-0808">Transferase</keyword>
<dbReference type="NCBIfam" id="NF001138">
    <property type="entry name" value="PRK00143.1"/>
    <property type="match status" value="1"/>
</dbReference>